<name>A0A060AGL8_9CAUD</name>
<evidence type="ECO:0000313" key="1">
    <source>
        <dbReference type="EMBL" id="AIA64746.1"/>
    </source>
</evidence>
<organism evidence="1 2">
    <name type="scientific">Cronobacter phage CR8</name>
    <dbReference type="NCBI Taxonomy" id="1327934"/>
    <lineage>
        <taxon>Viruses</taxon>
        <taxon>Duplodnaviria</taxon>
        <taxon>Heunggongvirae</taxon>
        <taxon>Uroviricota</taxon>
        <taxon>Caudoviricetes</taxon>
        <taxon>Vequintavirinae</taxon>
        <taxon>Certrevirus</taxon>
        <taxon>Certrevirus CR8</taxon>
    </lineage>
</organism>
<proteinExistence type="predicted"/>
<dbReference type="RefSeq" id="YP_009042453.1">
    <property type="nucleotide sequence ID" value="NC_024354.1"/>
</dbReference>
<reference evidence="1 2" key="1">
    <citation type="submission" date="2013-04" db="EMBL/GenBank/DDBJ databases">
        <title>Complete Genome Sequence of Cronobacter sakazakii Bacteriophage CR8.</title>
        <authorList>
            <person name="Kim Y."/>
            <person name="Shin H."/>
            <person name="Ryu S."/>
        </authorList>
    </citation>
    <scope>NUCLEOTIDE SEQUENCE [LARGE SCALE GENOMIC DNA]</scope>
</reference>
<dbReference type="EMBL" id="KC954774">
    <property type="protein sequence ID" value="AIA64746.1"/>
    <property type="molecule type" value="Genomic_DNA"/>
</dbReference>
<dbReference type="Proteomes" id="UP000026984">
    <property type="component" value="Segment"/>
</dbReference>
<dbReference type="KEGG" id="vg:19686967"/>
<evidence type="ECO:0000313" key="2">
    <source>
        <dbReference type="Proteomes" id="UP000026984"/>
    </source>
</evidence>
<dbReference type="GeneID" id="19686967"/>
<keyword evidence="2" id="KW-1185">Reference proteome</keyword>
<gene>
    <name evidence="1" type="ORF">CR8_216</name>
</gene>
<sequence length="74" mass="8312">MEDLQDLYCKVVAKSMNNPFKAGSVYKYSKDLNLVYDAEGIPHTLGTFENHGPLEAHVDYFDAKSPVLAMFVEV</sequence>
<protein>
    <submittedName>
        <fullName evidence="1">Uncharacterized protein</fullName>
    </submittedName>
</protein>
<accession>A0A060AGL8</accession>